<protein>
    <submittedName>
        <fullName evidence="1">Uncharacterized protein</fullName>
    </submittedName>
</protein>
<dbReference type="AlphaFoldDB" id="A0A5N5L5W7"/>
<sequence length="130" mass="15055">MEMISSTCYENVKRCWRRRRYQRLNGANKRKLTIARLGSGRRWKLKAVPKLHIKIASPIKLLAKFHDAYIGMMIRLATNMASLNNKGFFRGKKVARDQHISTVSSGDEVDSRLLLEIYKRLAASRDLSDF</sequence>
<keyword evidence="2" id="KW-1185">Reference proteome</keyword>
<dbReference type="PANTHER" id="PTHR33702:SF2">
    <property type="match status" value="1"/>
</dbReference>
<comment type="caution">
    <text evidence="1">The sequence shown here is derived from an EMBL/GenBank/DDBJ whole genome shotgun (WGS) entry which is preliminary data.</text>
</comment>
<name>A0A5N5L5W7_9ROSI</name>
<gene>
    <name evidence="1" type="ORF">DKX38_015688</name>
</gene>
<dbReference type="EMBL" id="VDCV01000010">
    <property type="protein sequence ID" value="KAB5538155.1"/>
    <property type="molecule type" value="Genomic_DNA"/>
</dbReference>
<accession>A0A5N5L5W7</accession>
<evidence type="ECO:0000313" key="1">
    <source>
        <dbReference type="EMBL" id="KAB5538155.1"/>
    </source>
</evidence>
<evidence type="ECO:0000313" key="2">
    <source>
        <dbReference type="Proteomes" id="UP000326939"/>
    </source>
</evidence>
<proteinExistence type="predicted"/>
<reference evidence="2" key="1">
    <citation type="journal article" date="2019" name="Gigascience">
        <title>De novo genome assembly of the endangered Acer yangbiense, a plant species with extremely small populations endemic to Yunnan Province, China.</title>
        <authorList>
            <person name="Yang J."/>
            <person name="Wariss H.M."/>
            <person name="Tao L."/>
            <person name="Zhang R."/>
            <person name="Yun Q."/>
            <person name="Hollingsworth P."/>
            <person name="Dao Z."/>
            <person name="Luo G."/>
            <person name="Guo H."/>
            <person name="Ma Y."/>
            <person name="Sun W."/>
        </authorList>
    </citation>
    <scope>NUCLEOTIDE SEQUENCE [LARGE SCALE GENOMIC DNA]</scope>
    <source>
        <strain evidence="2">cv. br00</strain>
    </source>
</reference>
<organism evidence="1 2">
    <name type="scientific">Salix brachista</name>
    <dbReference type="NCBI Taxonomy" id="2182728"/>
    <lineage>
        <taxon>Eukaryota</taxon>
        <taxon>Viridiplantae</taxon>
        <taxon>Streptophyta</taxon>
        <taxon>Embryophyta</taxon>
        <taxon>Tracheophyta</taxon>
        <taxon>Spermatophyta</taxon>
        <taxon>Magnoliopsida</taxon>
        <taxon>eudicotyledons</taxon>
        <taxon>Gunneridae</taxon>
        <taxon>Pentapetalae</taxon>
        <taxon>rosids</taxon>
        <taxon>fabids</taxon>
        <taxon>Malpighiales</taxon>
        <taxon>Salicaceae</taxon>
        <taxon>Saliceae</taxon>
        <taxon>Salix</taxon>
    </lineage>
</organism>
<dbReference type="PANTHER" id="PTHR33702">
    <property type="entry name" value="BNAA09G40010D PROTEIN"/>
    <property type="match status" value="1"/>
</dbReference>
<dbReference type="Proteomes" id="UP000326939">
    <property type="component" value="Chromosome 10"/>
</dbReference>